<dbReference type="Pfam" id="PF07588">
    <property type="entry name" value="DUF1554"/>
    <property type="match status" value="1"/>
</dbReference>
<sequence length="1066" mass="111884">MKKSQYFISLFLLAALLHCRAASEAADQLLFGASESVDKSPAGVTVTSTTGGYSVSENPALGTLEVTLKLDREPVKEVTLPISIDNKNLATVSPKSLTFSTSDWNKPQSIVISGINNYQVDGNRDTILVIGNAVSQDALYNNLITPNRPVTVIDDDTHSVVVSPRTGLRTKENLAATDRNATFTVVLGSAPSGTVTIASITSDDTTEGTVSPTNLTFTPSNFYIPQTVTITGVDDNVLDGNINYNIVLSNATSTDVADVYHNLAVPSVPVVNIDDELPGIVVTPTTLSFNEGAAVGAANRFTVVLTNPPVGNVTIPVAIASTPAAAATRATVSTALLTFTPANYNTPQTVTVTPTNNSVADGNISFVVELGISTGYGGENPPDVTVTVIDDDTPGVEVVQLNQSIVEHTLQSGYFRLRLNSQPTHDVTIPINDTYDPKNVGHRQGSASASSVTFTPMNWNTYQDVTVTPVNDDVADGDFQWIIELKNCTSTDPKYNGLTPTPNITVNESDNDVAGFNIVANNLMNLGTSNVLTAKSASAVTGFATDDSARLDPQLYSKWTIRLRSEPRATVNLTLSVNSTHNDGVLNTTSLTFTTTTWNTPQTVYVTGASNGANEGNLDYTVNVAVSGDDLYGNGTYGYRDATQVARPSFTIYSCDNDVANLIVGCRRSGSFATSEGGGTATFHLITQSAPGSNVSVGATSGNTNEGTISYSPAVITSGNWNSMEAAGTNRIEATGVNDITPTPDGNVTYSIVLGASTGGLSFTPPSMSIVNIDDDQVLEIGNVSGNTSEDGTTATFGVRLRIQPSSDVTFTIACKSGSTECASLNKSSLTFTNANWNTYQIVTVTGKDDSRADAAQPSCVSFGAITSSDAVFNEYQPPESCPLDNLDNDKLMFITTNDYNPNFNSGMTVADGFCGTDPAAPSNWGSATFKALIADTATRVATTTGTDATGQVAWILAANKDYYLKTGGSGPYTSKVFTTNANKLFTFGSLTTPFSASGGDTFWTGLNSDWTSSTNNCTNWTQNGNSGAPHLTNIGIGGATGTASINNGTSDCDVATTRKLICVQQ</sequence>
<feature type="domain" description="Calx-beta" evidence="5">
    <location>
        <begin position="177"/>
        <end position="275"/>
    </location>
</feature>
<dbReference type="InterPro" id="IPR016186">
    <property type="entry name" value="C-type_lectin-like/link_sf"/>
</dbReference>
<dbReference type="EMBL" id="RQHW01000033">
    <property type="protein sequence ID" value="TGN19235.1"/>
    <property type="molecule type" value="Genomic_DNA"/>
</dbReference>
<dbReference type="GO" id="GO:0007154">
    <property type="term" value="P:cell communication"/>
    <property type="evidence" value="ECO:0007669"/>
    <property type="project" value="InterPro"/>
</dbReference>
<dbReference type="AlphaFoldDB" id="A0A4R9M0C6"/>
<dbReference type="GO" id="GO:0016020">
    <property type="term" value="C:membrane"/>
    <property type="evidence" value="ECO:0007669"/>
    <property type="project" value="InterPro"/>
</dbReference>
<evidence type="ECO:0000256" key="4">
    <source>
        <dbReference type="SAM" id="SignalP"/>
    </source>
</evidence>
<feature type="domain" description="DUF1554" evidence="6">
    <location>
        <begin position="899"/>
        <end position="1025"/>
    </location>
</feature>
<keyword evidence="8" id="KW-1185">Reference proteome</keyword>
<keyword evidence="1 4" id="KW-0732">Signal</keyword>
<evidence type="ECO:0000259" key="6">
    <source>
        <dbReference type="Pfam" id="PF07588"/>
    </source>
</evidence>
<dbReference type="InterPro" id="IPR011448">
    <property type="entry name" value="DUF1554"/>
</dbReference>
<feature type="signal peptide" evidence="4">
    <location>
        <begin position="1"/>
        <end position="25"/>
    </location>
</feature>
<dbReference type="RefSeq" id="WP_135760419.1">
    <property type="nucleotide sequence ID" value="NZ_RQHW01000033.1"/>
</dbReference>
<dbReference type="Gene3D" id="2.60.40.2030">
    <property type="match status" value="1"/>
</dbReference>
<accession>A0A4R9M0C6</accession>
<dbReference type="Proteomes" id="UP000298058">
    <property type="component" value="Unassembled WGS sequence"/>
</dbReference>
<feature type="domain" description="Calx-beta" evidence="5">
    <location>
        <begin position="282"/>
        <end position="392"/>
    </location>
</feature>
<gene>
    <name evidence="7" type="ORF">EHS15_09975</name>
</gene>
<dbReference type="SUPFAM" id="SSF141072">
    <property type="entry name" value="CalX-like"/>
    <property type="match status" value="2"/>
</dbReference>
<dbReference type="Gene3D" id="3.10.100.10">
    <property type="entry name" value="Mannose-Binding Protein A, subunit A"/>
    <property type="match status" value="1"/>
</dbReference>
<organism evidence="7 8">
    <name type="scientific">Leptospira idonii</name>
    <dbReference type="NCBI Taxonomy" id="1193500"/>
    <lineage>
        <taxon>Bacteria</taxon>
        <taxon>Pseudomonadati</taxon>
        <taxon>Spirochaetota</taxon>
        <taxon>Spirochaetia</taxon>
        <taxon>Leptospirales</taxon>
        <taxon>Leptospiraceae</taxon>
        <taxon>Leptospira</taxon>
    </lineage>
</organism>
<evidence type="ECO:0000256" key="2">
    <source>
        <dbReference type="ARBA" id="ARBA00022737"/>
    </source>
</evidence>
<evidence type="ECO:0000256" key="1">
    <source>
        <dbReference type="ARBA" id="ARBA00022729"/>
    </source>
</evidence>
<keyword evidence="3" id="KW-0106">Calcium</keyword>
<reference evidence="7" key="1">
    <citation type="journal article" date="2019" name="PLoS Negl. Trop. Dis.">
        <title>Revisiting the worldwide diversity of Leptospira species in the environment.</title>
        <authorList>
            <person name="Vincent A.T."/>
            <person name="Schiettekatte O."/>
            <person name="Bourhy P."/>
            <person name="Veyrier F.J."/>
            <person name="Picardeau M."/>
        </authorList>
    </citation>
    <scope>NUCLEOTIDE SEQUENCE [LARGE SCALE GENOMIC DNA]</scope>
    <source>
        <strain evidence="7">201300427</strain>
    </source>
</reference>
<proteinExistence type="predicted"/>
<evidence type="ECO:0000259" key="5">
    <source>
        <dbReference type="Pfam" id="PF03160"/>
    </source>
</evidence>
<protein>
    <submittedName>
        <fullName evidence="7">DUF1554 domain-containing protein</fullName>
    </submittedName>
</protein>
<name>A0A4R9M0C6_9LEPT</name>
<dbReference type="Pfam" id="PF03160">
    <property type="entry name" value="Calx-beta"/>
    <property type="match status" value="2"/>
</dbReference>
<dbReference type="InterPro" id="IPR003644">
    <property type="entry name" value="Calx_beta"/>
</dbReference>
<keyword evidence="2" id="KW-0677">Repeat</keyword>
<dbReference type="InterPro" id="IPR038081">
    <property type="entry name" value="CalX-like_sf"/>
</dbReference>
<dbReference type="OrthoDB" id="310536at2"/>
<feature type="chain" id="PRO_5020890947" evidence="4">
    <location>
        <begin position="26"/>
        <end position="1066"/>
    </location>
</feature>
<evidence type="ECO:0000313" key="7">
    <source>
        <dbReference type="EMBL" id="TGN19235.1"/>
    </source>
</evidence>
<evidence type="ECO:0000313" key="8">
    <source>
        <dbReference type="Proteomes" id="UP000298058"/>
    </source>
</evidence>
<comment type="caution">
    <text evidence="7">The sequence shown here is derived from an EMBL/GenBank/DDBJ whole genome shotgun (WGS) entry which is preliminary data.</text>
</comment>
<evidence type="ECO:0000256" key="3">
    <source>
        <dbReference type="ARBA" id="ARBA00022837"/>
    </source>
</evidence>